<dbReference type="SUPFAM" id="SSF55729">
    <property type="entry name" value="Acyl-CoA N-acyltransferases (Nat)"/>
    <property type="match status" value="1"/>
</dbReference>
<dbReference type="Gene3D" id="3.40.630.30">
    <property type="match status" value="1"/>
</dbReference>
<dbReference type="Proteomes" id="UP000619079">
    <property type="component" value="Unassembled WGS sequence"/>
</dbReference>
<dbReference type="EMBL" id="JAELVR010000016">
    <property type="protein sequence ID" value="MBJ6373597.1"/>
    <property type="molecule type" value="Genomic_DNA"/>
</dbReference>
<dbReference type="GO" id="GO:0016747">
    <property type="term" value="F:acyltransferase activity, transferring groups other than amino-acyl groups"/>
    <property type="evidence" value="ECO:0007669"/>
    <property type="project" value="InterPro"/>
</dbReference>
<gene>
    <name evidence="2" type="ORF">JF290_18920</name>
</gene>
<feature type="domain" description="N-acetyltransferase" evidence="1">
    <location>
        <begin position="13"/>
        <end position="175"/>
    </location>
</feature>
<dbReference type="Pfam" id="PF13302">
    <property type="entry name" value="Acetyltransf_3"/>
    <property type="match status" value="1"/>
</dbReference>
<protein>
    <submittedName>
        <fullName evidence="2">GNAT family N-acetyltransferase</fullName>
    </submittedName>
</protein>
<accession>A0A8J7J9Y7</accession>
<dbReference type="RefSeq" id="WP_199026470.1">
    <property type="nucleotide sequence ID" value="NZ_JAELVR010000016.1"/>
</dbReference>
<reference evidence="2" key="1">
    <citation type="submission" date="2020-12" db="EMBL/GenBank/DDBJ databases">
        <title>Sedimentitalea sp. nov., isolated from sand in Incheon.</title>
        <authorList>
            <person name="Kim W."/>
        </authorList>
    </citation>
    <scope>NUCLEOTIDE SEQUENCE</scope>
    <source>
        <strain evidence="2">CAU 1593</strain>
    </source>
</reference>
<dbReference type="PROSITE" id="PS51186">
    <property type="entry name" value="GNAT"/>
    <property type="match status" value="1"/>
</dbReference>
<organism evidence="2 3">
    <name type="scientific">Sedimentitalea arenosa</name>
    <dbReference type="NCBI Taxonomy" id="2798803"/>
    <lineage>
        <taxon>Bacteria</taxon>
        <taxon>Pseudomonadati</taxon>
        <taxon>Pseudomonadota</taxon>
        <taxon>Alphaproteobacteria</taxon>
        <taxon>Rhodobacterales</taxon>
        <taxon>Paracoccaceae</taxon>
        <taxon>Sedimentitalea</taxon>
    </lineage>
</organism>
<proteinExistence type="predicted"/>
<dbReference type="AlphaFoldDB" id="A0A8J7J9Y7"/>
<dbReference type="InterPro" id="IPR051531">
    <property type="entry name" value="N-acetyltransferase"/>
</dbReference>
<evidence type="ECO:0000259" key="1">
    <source>
        <dbReference type="PROSITE" id="PS51186"/>
    </source>
</evidence>
<dbReference type="InterPro" id="IPR000182">
    <property type="entry name" value="GNAT_dom"/>
</dbReference>
<evidence type="ECO:0000313" key="3">
    <source>
        <dbReference type="Proteomes" id="UP000619079"/>
    </source>
</evidence>
<evidence type="ECO:0000313" key="2">
    <source>
        <dbReference type="EMBL" id="MBJ6373597.1"/>
    </source>
</evidence>
<dbReference type="PANTHER" id="PTHR43792:SF1">
    <property type="entry name" value="N-ACETYLTRANSFERASE DOMAIN-CONTAINING PROTEIN"/>
    <property type="match status" value="1"/>
</dbReference>
<name>A0A8J7J9Y7_9RHOB</name>
<sequence length="179" mass="19836">MNRATPNINTARLTLRAMRPEDFDRYAEIWAQPEVVRFSGGRPLSRGEAWNAFLRNAGHWQMTGFGQWAIAEQRTRRMVGHTGFCFSAQGYGADFDPFPAAGWVLAPEAQSKGYGVEATSAAHDWFDRIMPGKLVTSVHAEDIGSLRLAAKLGYEEMQEITHGDDSVVLLRRTGPPAAL</sequence>
<keyword evidence="3" id="KW-1185">Reference proteome</keyword>
<comment type="caution">
    <text evidence="2">The sequence shown here is derived from an EMBL/GenBank/DDBJ whole genome shotgun (WGS) entry which is preliminary data.</text>
</comment>
<dbReference type="PANTHER" id="PTHR43792">
    <property type="entry name" value="GNAT FAMILY, PUTATIVE (AFU_ORTHOLOGUE AFUA_3G00765)-RELATED-RELATED"/>
    <property type="match status" value="1"/>
</dbReference>
<dbReference type="InterPro" id="IPR016181">
    <property type="entry name" value="Acyl_CoA_acyltransferase"/>
</dbReference>